<name>A0A934TTY2_9BURK</name>
<sequence length="232" mass="25812">MQVLTGPIDLSRFVPFGRAPILPAEVPEDDRHRADNWLQVPSLHRRPAPPYTGLRGYIGPQAAEDAQEEAILSAVRELLKQARGYVRTIGRCRKSCEDTGIDWDALTSDAQNLYVEIVETLEAAAEVPRRAGERVMHFGPGSARANFLARAFTLCLELRQLRQSAVGRKPRPPTEAAKQATPEAVVRFIHEDLGYGRKGGPKYEVAVRQAAEHFGYSPRHIARKFAQGIPKK</sequence>
<dbReference type="EMBL" id="JAEPWM010000004">
    <property type="protein sequence ID" value="MBK6006835.1"/>
    <property type="molecule type" value="Genomic_DNA"/>
</dbReference>
<dbReference type="Proteomes" id="UP000630528">
    <property type="component" value="Unassembled WGS sequence"/>
</dbReference>
<gene>
    <name evidence="1" type="ORF">JJB11_12110</name>
</gene>
<evidence type="ECO:0000313" key="2">
    <source>
        <dbReference type="Proteomes" id="UP000630528"/>
    </source>
</evidence>
<comment type="caution">
    <text evidence="1">The sequence shown here is derived from an EMBL/GenBank/DDBJ whole genome shotgun (WGS) entry which is preliminary data.</text>
</comment>
<reference evidence="1" key="1">
    <citation type="journal article" date="2012" name="J. Microbiol. Biotechnol.">
        <title>Ramlibacter ginsenosidimutans sp. nov., with ginsenoside-converting activity.</title>
        <authorList>
            <person name="Wang L."/>
            <person name="An D.S."/>
            <person name="Kim S.G."/>
            <person name="Jin F.X."/>
            <person name="Kim S.C."/>
            <person name="Lee S.T."/>
            <person name="Im W.T."/>
        </authorList>
    </citation>
    <scope>NUCLEOTIDE SEQUENCE</scope>
    <source>
        <strain evidence="1">KACC 17527</strain>
    </source>
</reference>
<evidence type="ECO:0000313" key="1">
    <source>
        <dbReference type="EMBL" id="MBK6006835.1"/>
    </source>
</evidence>
<accession>A0A934TTY2</accession>
<dbReference type="RefSeq" id="WP_201171050.1">
    <property type="nucleotide sequence ID" value="NZ_JAEPWM010000004.1"/>
</dbReference>
<organism evidence="1 2">
    <name type="scientific">Ramlibacter ginsenosidimutans</name>
    <dbReference type="NCBI Taxonomy" id="502333"/>
    <lineage>
        <taxon>Bacteria</taxon>
        <taxon>Pseudomonadati</taxon>
        <taxon>Pseudomonadota</taxon>
        <taxon>Betaproteobacteria</taxon>
        <taxon>Burkholderiales</taxon>
        <taxon>Comamonadaceae</taxon>
        <taxon>Ramlibacter</taxon>
    </lineage>
</organism>
<protein>
    <submittedName>
        <fullName evidence="1">Uncharacterized protein</fullName>
    </submittedName>
</protein>
<keyword evidence="2" id="KW-1185">Reference proteome</keyword>
<proteinExistence type="predicted"/>
<dbReference type="AlphaFoldDB" id="A0A934TTY2"/>
<reference evidence="1" key="2">
    <citation type="submission" date="2021-01" db="EMBL/GenBank/DDBJ databases">
        <authorList>
            <person name="Kang M."/>
        </authorList>
    </citation>
    <scope>NUCLEOTIDE SEQUENCE</scope>
    <source>
        <strain evidence="1">KACC 17527</strain>
    </source>
</reference>